<organism evidence="1 2">
    <name type="scientific">Kingella oralis ATCC 51147</name>
    <dbReference type="NCBI Taxonomy" id="629741"/>
    <lineage>
        <taxon>Bacteria</taxon>
        <taxon>Pseudomonadati</taxon>
        <taxon>Pseudomonadota</taxon>
        <taxon>Betaproteobacteria</taxon>
        <taxon>Neisseriales</taxon>
        <taxon>Neisseriaceae</taxon>
        <taxon>Kingella</taxon>
    </lineage>
</organism>
<protein>
    <submittedName>
        <fullName evidence="1">Uncharacterized protein</fullName>
    </submittedName>
</protein>
<dbReference type="Proteomes" id="UP000003009">
    <property type="component" value="Unassembled WGS sequence"/>
</dbReference>
<sequence length="54" mass="6314">MERRRLVIKMLNQAHYAHHPAKSFSGYLFHKGSLKLCKKWWIGRRGAGACPCSW</sequence>
<comment type="caution">
    <text evidence="1">The sequence shown here is derived from an EMBL/GenBank/DDBJ whole genome shotgun (WGS) entry which is preliminary data.</text>
</comment>
<evidence type="ECO:0000313" key="1">
    <source>
        <dbReference type="EMBL" id="EEP68208.1"/>
    </source>
</evidence>
<accession>C4GK86</accession>
<reference evidence="1" key="1">
    <citation type="submission" date="2009-04" db="EMBL/GenBank/DDBJ databases">
        <authorList>
            <person name="Weinstock G."/>
            <person name="Sodergren E."/>
            <person name="Clifton S."/>
            <person name="Fulton L."/>
            <person name="Fulton B."/>
            <person name="Courtney L."/>
            <person name="Fronick C."/>
            <person name="Harrison M."/>
            <person name="Strong C."/>
            <person name="Farmer C."/>
            <person name="Delahaunty K."/>
            <person name="Markovic C."/>
            <person name="Hall O."/>
            <person name="Minx P."/>
            <person name="Tomlinson C."/>
            <person name="Mitreva M."/>
            <person name="Nelson J."/>
            <person name="Hou S."/>
            <person name="Wollam A."/>
            <person name="Pepin K.H."/>
            <person name="Johnson M."/>
            <person name="Bhonagiri V."/>
            <person name="Nash W.E."/>
            <person name="Warren W."/>
            <person name="Chinwalla A."/>
            <person name="Mardis E.R."/>
            <person name="Wilson R.K."/>
        </authorList>
    </citation>
    <scope>NUCLEOTIDE SEQUENCE [LARGE SCALE GENOMIC DNA]</scope>
    <source>
        <strain evidence="1">ATCC 51147</strain>
    </source>
</reference>
<keyword evidence="2" id="KW-1185">Reference proteome</keyword>
<name>C4GK86_9NEIS</name>
<dbReference type="EMBL" id="ACJW02000003">
    <property type="protein sequence ID" value="EEP68208.1"/>
    <property type="molecule type" value="Genomic_DNA"/>
</dbReference>
<dbReference type="HOGENOM" id="CLU_3044302_0_0_4"/>
<dbReference type="AlphaFoldDB" id="C4GK86"/>
<evidence type="ECO:0000313" key="2">
    <source>
        <dbReference type="Proteomes" id="UP000003009"/>
    </source>
</evidence>
<proteinExistence type="predicted"/>
<gene>
    <name evidence="1" type="ORF">GCWU000324_02460</name>
</gene>